<dbReference type="EMBL" id="JBAHYK010001536">
    <property type="protein sequence ID" value="KAL0567637.1"/>
    <property type="molecule type" value="Genomic_DNA"/>
</dbReference>
<name>A0ABR3EXL7_9AGAR</name>
<protein>
    <submittedName>
        <fullName evidence="2">Uncharacterized protein</fullName>
    </submittedName>
</protein>
<organism evidence="2 3">
    <name type="scientific">Marasmius crinis-equi</name>
    <dbReference type="NCBI Taxonomy" id="585013"/>
    <lineage>
        <taxon>Eukaryota</taxon>
        <taxon>Fungi</taxon>
        <taxon>Dikarya</taxon>
        <taxon>Basidiomycota</taxon>
        <taxon>Agaricomycotina</taxon>
        <taxon>Agaricomycetes</taxon>
        <taxon>Agaricomycetidae</taxon>
        <taxon>Agaricales</taxon>
        <taxon>Marasmiineae</taxon>
        <taxon>Marasmiaceae</taxon>
        <taxon>Marasmius</taxon>
    </lineage>
</organism>
<comment type="caution">
    <text evidence="2">The sequence shown here is derived from an EMBL/GenBank/DDBJ whole genome shotgun (WGS) entry which is preliminary data.</text>
</comment>
<reference evidence="2 3" key="1">
    <citation type="submission" date="2024-02" db="EMBL/GenBank/DDBJ databases">
        <title>A draft genome for the cacao thread blight pathogen Marasmius crinis-equi.</title>
        <authorList>
            <person name="Cohen S.P."/>
            <person name="Baruah I.K."/>
            <person name="Amoako-Attah I."/>
            <person name="Bukari Y."/>
            <person name="Meinhardt L.W."/>
            <person name="Bailey B.A."/>
        </authorList>
    </citation>
    <scope>NUCLEOTIDE SEQUENCE [LARGE SCALE GENOMIC DNA]</scope>
    <source>
        <strain evidence="2 3">GH-76</strain>
    </source>
</reference>
<sequence>MMQRSPLQEIPLSRVPLPPTPRTTIKSNKRPLSPDGPSPLIPAKRRILSEDGILSSEKLLKSPFHIRDNIPFRILEEAVEPSPAKKLDFNAATVARSAVGDQHSRPPSVAPSPRTPHTQSTPKPRSTPATDDFFATPERLPSSRIQNPPRLEPRPLPECSDPHSVHYPGFRVHRDPYIVVTDPIDIESFVVKAAKENLRPRSGLKKAATAPACVDSILGLTPDSKKKELERIFKAKSTPATPKKTAGKERLEHTSPTPQRPGVSLGARPWIGTPSLTDADKRERRRLMMEEAEVGCNEGAFPDI</sequence>
<evidence type="ECO:0000256" key="1">
    <source>
        <dbReference type="SAM" id="MobiDB-lite"/>
    </source>
</evidence>
<dbReference type="Proteomes" id="UP001465976">
    <property type="component" value="Unassembled WGS sequence"/>
</dbReference>
<accession>A0ABR3EXL7</accession>
<feature type="region of interest" description="Disordered" evidence="1">
    <location>
        <begin position="96"/>
        <end position="154"/>
    </location>
</feature>
<proteinExistence type="predicted"/>
<gene>
    <name evidence="2" type="ORF">V5O48_014356</name>
</gene>
<keyword evidence="3" id="KW-1185">Reference proteome</keyword>
<feature type="region of interest" description="Disordered" evidence="1">
    <location>
        <begin position="234"/>
        <end position="279"/>
    </location>
</feature>
<feature type="compositionally biased region" description="Low complexity" evidence="1">
    <location>
        <begin position="235"/>
        <end position="244"/>
    </location>
</feature>
<feature type="region of interest" description="Disordered" evidence="1">
    <location>
        <begin position="1"/>
        <end position="42"/>
    </location>
</feature>
<feature type="compositionally biased region" description="Polar residues" evidence="1">
    <location>
        <begin position="115"/>
        <end position="129"/>
    </location>
</feature>
<evidence type="ECO:0000313" key="2">
    <source>
        <dbReference type="EMBL" id="KAL0567637.1"/>
    </source>
</evidence>
<evidence type="ECO:0000313" key="3">
    <source>
        <dbReference type="Proteomes" id="UP001465976"/>
    </source>
</evidence>